<dbReference type="PROSITE" id="PS00107">
    <property type="entry name" value="PROTEIN_KINASE_ATP"/>
    <property type="match status" value="1"/>
</dbReference>
<evidence type="ECO:0000256" key="7">
    <source>
        <dbReference type="ARBA" id="ARBA00047899"/>
    </source>
</evidence>
<comment type="caution">
    <text evidence="12">The sequence shown here is derived from an EMBL/GenBank/DDBJ whole genome shotgun (WGS) entry which is preliminary data.</text>
</comment>
<dbReference type="InterPro" id="IPR051131">
    <property type="entry name" value="NEK_Ser/Thr_kinase_NIMA"/>
</dbReference>
<accession>A0ABP0R7G6</accession>
<dbReference type="InterPro" id="IPR008271">
    <property type="entry name" value="Ser/Thr_kinase_AS"/>
</dbReference>
<sequence length="537" mass="59980">MKSYKRIQVVGKGSFGCCWLVQSDSGERCILKQIDVSKMPEKQRLEAANEVKVLSRLRHPYIINYRESYVDSGLLCIIMDFAERGDLYRMIGRKRQAKSLFAEALVLRWFTQIALALKHIHDRHILHRDLKTQNIFLAGPGDGMVKVGDFGIARVLRHTQDCARTAIGTPYYLSPEICQERPYSYKSDVWSLGCVLYELATLRHAFDAESMQGLVLKILRGVPPQVPASFSAELRSLIAEMLTKDPNCRPSVNELLHRPTVKAMIRQLLWEIEKDQRDQRPTDQGYGAGRCVSPPAKATVPRNSTPPKSSRTVTADGQEARRLKRQPQAAKSKFVRPRSASRASHAESASDGSRSPRAKRSSAVGPPHHLAASPGCAVDLSREPPGGRSPNTQPRTPENQPESCTARPKGDQRKELIRTLEEGLGCKLSMITKEESEPTDEGSRPCFLHPGGEEIKLPVTETDSLPYRIEALRLYLEKELGIMEFLLAYKHLAESAKSDAVAAKELKAIDVHSFLSSKAISFLPLVTQLIVCEDSFY</sequence>
<keyword evidence="3" id="KW-0808">Transferase</keyword>
<dbReference type="PANTHER" id="PTHR44899">
    <property type="entry name" value="CAMK FAMILY PROTEIN KINASE"/>
    <property type="match status" value="1"/>
</dbReference>
<dbReference type="CDD" id="cd08215">
    <property type="entry name" value="STKc_Nek"/>
    <property type="match status" value="1"/>
</dbReference>
<keyword evidence="4 9" id="KW-0547">Nucleotide-binding</keyword>
<reference evidence="12 13" key="1">
    <citation type="submission" date="2024-02" db="EMBL/GenBank/DDBJ databases">
        <authorList>
            <person name="Chen Y."/>
            <person name="Shah S."/>
            <person name="Dougan E. K."/>
            <person name="Thang M."/>
            <person name="Chan C."/>
        </authorList>
    </citation>
    <scope>NUCLEOTIDE SEQUENCE [LARGE SCALE GENOMIC DNA]</scope>
</reference>
<keyword evidence="13" id="KW-1185">Reference proteome</keyword>
<dbReference type="PROSITE" id="PS50011">
    <property type="entry name" value="PROTEIN_KINASE_DOM"/>
    <property type="match status" value="1"/>
</dbReference>
<dbReference type="SMART" id="SM00220">
    <property type="entry name" value="S_TKc"/>
    <property type="match status" value="1"/>
</dbReference>
<evidence type="ECO:0000256" key="3">
    <source>
        <dbReference type="ARBA" id="ARBA00022679"/>
    </source>
</evidence>
<dbReference type="SUPFAM" id="SSF56112">
    <property type="entry name" value="Protein kinase-like (PK-like)"/>
    <property type="match status" value="1"/>
</dbReference>
<dbReference type="EMBL" id="CAXAMN010025583">
    <property type="protein sequence ID" value="CAK9096124.1"/>
    <property type="molecule type" value="Genomic_DNA"/>
</dbReference>
<protein>
    <recommendedName>
        <fullName evidence="1">non-specific serine/threonine protein kinase</fullName>
        <ecNumber evidence="1">2.7.11.1</ecNumber>
    </recommendedName>
</protein>
<feature type="region of interest" description="Disordered" evidence="10">
    <location>
        <begin position="275"/>
        <end position="413"/>
    </location>
</feature>
<evidence type="ECO:0000313" key="13">
    <source>
        <dbReference type="Proteomes" id="UP001642484"/>
    </source>
</evidence>
<dbReference type="PROSITE" id="PS00108">
    <property type="entry name" value="PROTEIN_KINASE_ST"/>
    <property type="match status" value="1"/>
</dbReference>
<evidence type="ECO:0000256" key="4">
    <source>
        <dbReference type="ARBA" id="ARBA00022741"/>
    </source>
</evidence>
<feature type="compositionally biased region" description="Low complexity" evidence="10">
    <location>
        <begin position="337"/>
        <end position="350"/>
    </location>
</feature>
<evidence type="ECO:0000256" key="2">
    <source>
        <dbReference type="ARBA" id="ARBA00022527"/>
    </source>
</evidence>
<dbReference type="PANTHER" id="PTHR44899:SF3">
    <property type="entry name" value="SERINE_THREONINE-PROTEIN KINASE NEK1"/>
    <property type="match status" value="1"/>
</dbReference>
<proteinExistence type="predicted"/>
<name>A0ABP0R7G6_9DINO</name>
<evidence type="ECO:0000256" key="5">
    <source>
        <dbReference type="ARBA" id="ARBA00022777"/>
    </source>
</evidence>
<keyword evidence="5" id="KW-0418">Kinase</keyword>
<dbReference type="InterPro" id="IPR017441">
    <property type="entry name" value="Protein_kinase_ATP_BS"/>
</dbReference>
<dbReference type="Proteomes" id="UP001642484">
    <property type="component" value="Unassembled WGS sequence"/>
</dbReference>
<evidence type="ECO:0000256" key="9">
    <source>
        <dbReference type="PROSITE-ProRule" id="PRU10141"/>
    </source>
</evidence>
<keyword evidence="6 9" id="KW-0067">ATP-binding</keyword>
<feature type="compositionally biased region" description="Polar residues" evidence="10">
    <location>
        <begin position="389"/>
        <end position="403"/>
    </location>
</feature>
<dbReference type="InterPro" id="IPR000719">
    <property type="entry name" value="Prot_kinase_dom"/>
</dbReference>
<evidence type="ECO:0000256" key="8">
    <source>
        <dbReference type="ARBA" id="ARBA00048679"/>
    </source>
</evidence>
<keyword evidence="2" id="KW-0723">Serine/threonine-protein kinase</keyword>
<dbReference type="InterPro" id="IPR011009">
    <property type="entry name" value="Kinase-like_dom_sf"/>
</dbReference>
<dbReference type="EC" id="2.7.11.1" evidence="1"/>
<comment type="catalytic activity">
    <reaction evidence="8">
        <text>L-seryl-[protein] + ATP = O-phospho-L-seryl-[protein] + ADP + H(+)</text>
        <dbReference type="Rhea" id="RHEA:17989"/>
        <dbReference type="Rhea" id="RHEA-COMP:9863"/>
        <dbReference type="Rhea" id="RHEA-COMP:11604"/>
        <dbReference type="ChEBI" id="CHEBI:15378"/>
        <dbReference type="ChEBI" id="CHEBI:29999"/>
        <dbReference type="ChEBI" id="CHEBI:30616"/>
        <dbReference type="ChEBI" id="CHEBI:83421"/>
        <dbReference type="ChEBI" id="CHEBI:456216"/>
        <dbReference type="EC" id="2.7.11.1"/>
    </reaction>
</comment>
<comment type="catalytic activity">
    <reaction evidence="7">
        <text>L-threonyl-[protein] + ATP = O-phospho-L-threonyl-[protein] + ADP + H(+)</text>
        <dbReference type="Rhea" id="RHEA:46608"/>
        <dbReference type="Rhea" id="RHEA-COMP:11060"/>
        <dbReference type="Rhea" id="RHEA-COMP:11605"/>
        <dbReference type="ChEBI" id="CHEBI:15378"/>
        <dbReference type="ChEBI" id="CHEBI:30013"/>
        <dbReference type="ChEBI" id="CHEBI:30616"/>
        <dbReference type="ChEBI" id="CHEBI:61977"/>
        <dbReference type="ChEBI" id="CHEBI:456216"/>
        <dbReference type="EC" id="2.7.11.1"/>
    </reaction>
</comment>
<dbReference type="Pfam" id="PF00069">
    <property type="entry name" value="Pkinase"/>
    <property type="match status" value="1"/>
</dbReference>
<dbReference type="Gene3D" id="3.30.200.20">
    <property type="entry name" value="Phosphorylase Kinase, domain 1"/>
    <property type="match status" value="1"/>
</dbReference>
<dbReference type="Gene3D" id="1.10.510.10">
    <property type="entry name" value="Transferase(Phosphotransferase) domain 1"/>
    <property type="match status" value="1"/>
</dbReference>
<feature type="compositionally biased region" description="Polar residues" evidence="10">
    <location>
        <begin position="301"/>
        <end position="315"/>
    </location>
</feature>
<evidence type="ECO:0000259" key="11">
    <source>
        <dbReference type="PROSITE" id="PS50011"/>
    </source>
</evidence>
<evidence type="ECO:0000313" key="12">
    <source>
        <dbReference type="EMBL" id="CAK9096124.1"/>
    </source>
</evidence>
<evidence type="ECO:0000256" key="6">
    <source>
        <dbReference type="ARBA" id="ARBA00022840"/>
    </source>
</evidence>
<gene>
    <name evidence="12" type="ORF">CCMP2556_LOCUS45721</name>
</gene>
<organism evidence="12 13">
    <name type="scientific">Durusdinium trenchii</name>
    <dbReference type="NCBI Taxonomy" id="1381693"/>
    <lineage>
        <taxon>Eukaryota</taxon>
        <taxon>Sar</taxon>
        <taxon>Alveolata</taxon>
        <taxon>Dinophyceae</taxon>
        <taxon>Suessiales</taxon>
        <taxon>Symbiodiniaceae</taxon>
        <taxon>Durusdinium</taxon>
    </lineage>
</organism>
<feature type="domain" description="Protein kinase" evidence="11">
    <location>
        <begin position="4"/>
        <end position="261"/>
    </location>
</feature>
<evidence type="ECO:0000256" key="10">
    <source>
        <dbReference type="SAM" id="MobiDB-lite"/>
    </source>
</evidence>
<evidence type="ECO:0000256" key="1">
    <source>
        <dbReference type="ARBA" id="ARBA00012513"/>
    </source>
</evidence>
<feature type="binding site" evidence="9">
    <location>
        <position position="32"/>
    </location>
    <ligand>
        <name>ATP</name>
        <dbReference type="ChEBI" id="CHEBI:30616"/>
    </ligand>
</feature>